<reference evidence="2 3" key="1">
    <citation type="submission" date="2019-08" db="EMBL/GenBank/DDBJ databases">
        <title>In-depth cultivation of the pig gut microbiome towards novel bacterial diversity and tailored functional studies.</title>
        <authorList>
            <person name="Wylensek D."/>
            <person name="Hitch T.C.A."/>
            <person name="Clavel T."/>
        </authorList>
    </citation>
    <scope>NUCLEOTIDE SEQUENCE [LARGE SCALE GENOMIC DNA]</scope>
    <source>
        <strain evidence="2 3">Oil-RF-744-WCA-WT-10</strain>
    </source>
</reference>
<dbReference type="InterPro" id="IPR011628">
    <property type="entry name" value="Cleaved_adhesin"/>
</dbReference>
<dbReference type="InterPro" id="IPR013783">
    <property type="entry name" value="Ig-like_fold"/>
</dbReference>
<dbReference type="Pfam" id="PF07675">
    <property type="entry name" value="Cleaved_Adhesin"/>
    <property type="match status" value="1"/>
</dbReference>
<evidence type="ECO:0000313" key="2">
    <source>
        <dbReference type="EMBL" id="MSS17549.1"/>
    </source>
</evidence>
<comment type="caution">
    <text evidence="2">The sequence shown here is derived from an EMBL/GenBank/DDBJ whole genome shotgun (WGS) entry which is preliminary data.</text>
</comment>
<sequence>MKLYHIFALVATCACVWVPVPLKGQLRTPAQGATPQEKVSRVKPIKVNRLPAGTDSVYALPYMENFDDKAAFEQFTVVNSNNDDCTWIYDTRLQAARYSNSATLPADDWLMTPALKLDKAHAYTLKFKYRAGFWNYTEAFEVGVGAGTDIGLFKNIVPRIETAVDSYQWNETEFNVDEDGNYRIGVHAVSKADQYYLFIDEISVVEKAVLAAPAAATSIDVTPGAQGALTAQVAFKAPEQAYDGTPLESLTKVELYRGEQLLTTFSNPAPGEQLSYTDSSPAQGTNHYAVVGYNAAGKGQVAVKSAYVGIDIPAAPQHIMLGEAAQGVSLSWQAPAEGVHHGYYDASTLKYNIYSQEGEIIVKNTGQTTYTDDKVVLTGPQSLLYYGVSALTSSGESPIAPSNALVVGDAYTLPFHESFALGEPLPEHFFWAEQSGENGYVFSKTHSYDDEYGCLEFLPKNEGDKASFNTGKIDISSAENPAVMFTFFGYPGHPIKLKVVATSPQRTDTLATFDYTKIGDVKEWKKNVLLLDKFKTDDYVVLKFLAESNDLAIPVYIDDINVIDYFEYNVKAELRIFAEGKVGQESMIGVKLTNMGSQPTTDMTVALYVEGEKVDEHECSDLPVNLNSMQFLYYAPKLTDPDTIHVYAVVSYAKDQDLNDNTTFVGKMYIRHPIYPRVGDLAGNVTGKGNVHLWWTAPTGIEGGEKTESFESYEPWIIDNIGFWTVVDADRGSTYGISAVEFKHETEPMAFMTFNPKALGIDVESVPQFKPATGDQYLVAMSAISSTAQSGHNDDWLISPLLTGEAQTVSFLAKNLDISYPEKFEVLYSTTDKDIGNFIVLKTVEDPLSEWTQIQTDLPQGALYFAIRSIATDSYALMIDDIDYQAAPLNIIGYNVYMDKEKVGRTGGATTFDKSDIAFGVHDFRVSTLYSVGESALSNVVSLDVSTSGVEQPTAAPASVMVGERVISMKAPTGTCAFIYTVDGRVFYSGCLTSPSLDVTVPSGVYIVRLGDQLIKKVIVN</sequence>
<dbReference type="Proteomes" id="UP000483362">
    <property type="component" value="Unassembled WGS sequence"/>
</dbReference>
<name>A0A6L5XAT7_9BACT</name>
<evidence type="ECO:0000259" key="1">
    <source>
        <dbReference type="Pfam" id="PF07675"/>
    </source>
</evidence>
<keyword evidence="3" id="KW-1185">Reference proteome</keyword>
<accession>A0A6L5XAT7</accession>
<dbReference type="Gene3D" id="2.60.120.200">
    <property type="match status" value="2"/>
</dbReference>
<dbReference type="AlphaFoldDB" id="A0A6L5XAT7"/>
<proteinExistence type="predicted"/>
<dbReference type="PROSITE" id="PS51257">
    <property type="entry name" value="PROKAR_LIPOPROTEIN"/>
    <property type="match status" value="1"/>
</dbReference>
<dbReference type="EMBL" id="VULT01000009">
    <property type="protein sequence ID" value="MSS17549.1"/>
    <property type="molecule type" value="Genomic_DNA"/>
</dbReference>
<protein>
    <recommendedName>
        <fullName evidence="1">Cleaved adhesin domain-containing protein</fullName>
    </recommendedName>
</protein>
<feature type="domain" description="Cleaved adhesin" evidence="1">
    <location>
        <begin position="772"/>
        <end position="882"/>
    </location>
</feature>
<gene>
    <name evidence="2" type="ORF">FYJ29_07240</name>
</gene>
<dbReference type="NCBIfam" id="NF038128">
    <property type="entry name" value="choice_anch_J"/>
    <property type="match status" value="2"/>
</dbReference>
<organism evidence="2 3">
    <name type="scientific">Sodaliphilus pleomorphus</name>
    <dbReference type="NCBI Taxonomy" id="2606626"/>
    <lineage>
        <taxon>Bacteria</taxon>
        <taxon>Pseudomonadati</taxon>
        <taxon>Bacteroidota</taxon>
        <taxon>Bacteroidia</taxon>
        <taxon>Bacteroidales</taxon>
        <taxon>Muribaculaceae</taxon>
        <taxon>Sodaliphilus</taxon>
    </lineage>
</organism>
<dbReference type="Gene3D" id="2.60.40.10">
    <property type="entry name" value="Immunoglobulins"/>
    <property type="match status" value="1"/>
</dbReference>
<dbReference type="RefSeq" id="WP_154328610.1">
    <property type="nucleotide sequence ID" value="NZ_CP045696.1"/>
</dbReference>
<evidence type="ECO:0000313" key="3">
    <source>
        <dbReference type="Proteomes" id="UP000483362"/>
    </source>
</evidence>